<dbReference type="EMBL" id="CADCXU010011122">
    <property type="protein sequence ID" value="CAB0001565.1"/>
    <property type="molecule type" value="Genomic_DNA"/>
</dbReference>
<sequence>MFRAGIRTEHDVDVDVDGRIGAMRRHRQLMLAEYTGSVCWSGNWRKTEDFSLQSSGICEIP</sequence>
<feature type="non-terminal residue" evidence="1">
    <location>
        <position position="61"/>
    </location>
</feature>
<name>A0A6H5GFX4_9HEMI</name>
<evidence type="ECO:0000313" key="1">
    <source>
        <dbReference type="EMBL" id="CAB0001565.1"/>
    </source>
</evidence>
<evidence type="ECO:0000313" key="2">
    <source>
        <dbReference type="Proteomes" id="UP000479000"/>
    </source>
</evidence>
<protein>
    <submittedName>
        <fullName evidence="1">Uncharacterized protein</fullName>
    </submittedName>
</protein>
<accession>A0A6H5GFX4</accession>
<dbReference type="AlphaFoldDB" id="A0A6H5GFX4"/>
<organism evidence="1 2">
    <name type="scientific">Nesidiocoris tenuis</name>
    <dbReference type="NCBI Taxonomy" id="355587"/>
    <lineage>
        <taxon>Eukaryota</taxon>
        <taxon>Metazoa</taxon>
        <taxon>Ecdysozoa</taxon>
        <taxon>Arthropoda</taxon>
        <taxon>Hexapoda</taxon>
        <taxon>Insecta</taxon>
        <taxon>Pterygota</taxon>
        <taxon>Neoptera</taxon>
        <taxon>Paraneoptera</taxon>
        <taxon>Hemiptera</taxon>
        <taxon>Heteroptera</taxon>
        <taxon>Panheteroptera</taxon>
        <taxon>Cimicomorpha</taxon>
        <taxon>Miridae</taxon>
        <taxon>Dicyphina</taxon>
        <taxon>Nesidiocoris</taxon>
    </lineage>
</organism>
<proteinExistence type="predicted"/>
<gene>
    <name evidence="1" type="ORF">NTEN_LOCUS7352</name>
</gene>
<reference evidence="1 2" key="1">
    <citation type="submission" date="2020-02" db="EMBL/GenBank/DDBJ databases">
        <authorList>
            <person name="Ferguson B K."/>
        </authorList>
    </citation>
    <scope>NUCLEOTIDE SEQUENCE [LARGE SCALE GENOMIC DNA]</scope>
</reference>
<keyword evidence="2" id="KW-1185">Reference proteome</keyword>
<dbReference type="Proteomes" id="UP000479000">
    <property type="component" value="Unassembled WGS sequence"/>
</dbReference>